<feature type="region of interest" description="Disordered" evidence="4">
    <location>
        <begin position="236"/>
        <end position="261"/>
    </location>
</feature>
<protein>
    <recommendedName>
        <fullName evidence="6">RING-CH-type domain-containing protein</fullName>
    </recommendedName>
</protein>
<evidence type="ECO:0000256" key="5">
    <source>
        <dbReference type="SAM" id="Phobius"/>
    </source>
</evidence>
<dbReference type="PANTHER" id="PTHR46158:SF10">
    <property type="entry name" value="RING-CH-TYPE DOMAIN-CONTAINING PROTEIN"/>
    <property type="match status" value="1"/>
</dbReference>
<dbReference type="Gene3D" id="3.30.40.10">
    <property type="entry name" value="Zinc/RING finger domain, C3HC4 (zinc finger)"/>
    <property type="match status" value="1"/>
</dbReference>
<sequence length="485" mass="53684">MIQHNSLWCRSNCLESQPDLADFYTRYMVQVEECSEISEETIASQPLELQNLAVEIPIRVLQNFSEQSVNINIPMTPSTTPKRVNFPRLPSPSYAEFNGSSSPSSSQGKSSLKCLLPKLGFKIKNTDSDIEKAAVLALVGSPSSQNKSFFPSTGSLTRLFTPRMKKMSSLPVTPTAHSNPESTHGGYTSDVQNKGWDHFVIHRSHSVPELNKDGSLRQLESLGGVFRVVSIAPRVTEGTSASPHASPPLEAGETDDDDDGGEHILEEEAVCRICLIELREDADTLKMECSCKGELALAHHECAIKWFSIKGNKTCEVCKQDVQNLPVALLRIQHTRIWQDVPVLVIVSMLAYFCFLEQLMLSDMGSHAITLSLPFSCILGLLASMTSTTMVRRTYTWMYALVQFGLVVLFGHVFFSVLRVQVVLSIFLATFAGFGGAMCGASFIIEVLKLHRRWVLLRNQQHDSDEAREVQQSSGSVHAPHSNPI</sequence>
<dbReference type="AlphaFoldDB" id="A0AAF0WMQ7"/>
<feature type="transmembrane region" description="Helical" evidence="5">
    <location>
        <begin position="341"/>
        <end position="361"/>
    </location>
</feature>
<dbReference type="CDD" id="cd16495">
    <property type="entry name" value="RING_CH-C4HC3_MARCH"/>
    <property type="match status" value="1"/>
</dbReference>
<keyword evidence="5" id="KW-0812">Transmembrane</keyword>
<evidence type="ECO:0000259" key="6">
    <source>
        <dbReference type="PROSITE" id="PS51292"/>
    </source>
</evidence>
<dbReference type="SMART" id="SM00744">
    <property type="entry name" value="RINGv"/>
    <property type="match status" value="1"/>
</dbReference>
<feature type="domain" description="RING-CH-type" evidence="6">
    <location>
        <begin position="263"/>
        <end position="325"/>
    </location>
</feature>
<dbReference type="PROSITE" id="PS51292">
    <property type="entry name" value="ZF_RING_CH"/>
    <property type="match status" value="1"/>
</dbReference>
<dbReference type="SUPFAM" id="SSF57850">
    <property type="entry name" value="RING/U-box"/>
    <property type="match status" value="1"/>
</dbReference>
<evidence type="ECO:0000313" key="8">
    <source>
        <dbReference type="Proteomes" id="UP000077755"/>
    </source>
</evidence>
<evidence type="ECO:0000256" key="3">
    <source>
        <dbReference type="ARBA" id="ARBA00022833"/>
    </source>
</evidence>
<evidence type="ECO:0000313" key="7">
    <source>
        <dbReference type="EMBL" id="WOG91263.1"/>
    </source>
</evidence>
<feature type="compositionally biased region" description="Low complexity" evidence="4">
    <location>
        <begin position="100"/>
        <end position="109"/>
    </location>
</feature>
<feature type="transmembrane region" description="Helical" evidence="5">
    <location>
        <begin position="397"/>
        <end position="418"/>
    </location>
</feature>
<keyword evidence="3" id="KW-0862">Zinc</keyword>
<dbReference type="GO" id="GO:0008270">
    <property type="term" value="F:zinc ion binding"/>
    <property type="evidence" value="ECO:0007669"/>
    <property type="project" value="UniProtKB-KW"/>
</dbReference>
<dbReference type="Pfam" id="PF12906">
    <property type="entry name" value="RINGv"/>
    <property type="match status" value="1"/>
</dbReference>
<reference evidence="7" key="2">
    <citation type="submission" date="2022-03" db="EMBL/GenBank/DDBJ databases">
        <title>Draft title - Genomic analysis of global carrot germplasm unveils the trajectory of domestication and the origin of high carotenoid orange carrot.</title>
        <authorList>
            <person name="Iorizzo M."/>
            <person name="Ellison S."/>
            <person name="Senalik D."/>
            <person name="Macko-Podgorni A."/>
            <person name="Grzebelus D."/>
            <person name="Bostan H."/>
            <person name="Rolling W."/>
            <person name="Curaba J."/>
            <person name="Simon P."/>
        </authorList>
    </citation>
    <scope>NUCLEOTIDE SEQUENCE</scope>
    <source>
        <tissue evidence="7">Leaf</tissue>
    </source>
</reference>
<evidence type="ECO:0000256" key="4">
    <source>
        <dbReference type="SAM" id="MobiDB-lite"/>
    </source>
</evidence>
<keyword evidence="2" id="KW-0863">Zinc-finger</keyword>
<organism evidence="7 8">
    <name type="scientific">Daucus carota subsp. sativus</name>
    <name type="common">Carrot</name>
    <dbReference type="NCBI Taxonomy" id="79200"/>
    <lineage>
        <taxon>Eukaryota</taxon>
        <taxon>Viridiplantae</taxon>
        <taxon>Streptophyta</taxon>
        <taxon>Embryophyta</taxon>
        <taxon>Tracheophyta</taxon>
        <taxon>Spermatophyta</taxon>
        <taxon>Magnoliopsida</taxon>
        <taxon>eudicotyledons</taxon>
        <taxon>Gunneridae</taxon>
        <taxon>Pentapetalae</taxon>
        <taxon>asterids</taxon>
        <taxon>campanulids</taxon>
        <taxon>Apiales</taxon>
        <taxon>Apiaceae</taxon>
        <taxon>Apioideae</taxon>
        <taxon>Scandiceae</taxon>
        <taxon>Daucinae</taxon>
        <taxon>Daucus</taxon>
        <taxon>Daucus sect. Daucus</taxon>
    </lineage>
</organism>
<feature type="region of interest" description="Disordered" evidence="4">
    <location>
        <begin position="76"/>
        <end position="109"/>
    </location>
</feature>
<gene>
    <name evidence="7" type="ORF">DCAR_0310511</name>
</gene>
<feature type="transmembrane region" description="Helical" evidence="5">
    <location>
        <begin position="424"/>
        <end position="448"/>
    </location>
</feature>
<dbReference type="InterPro" id="IPR011016">
    <property type="entry name" value="Znf_RING-CH"/>
</dbReference>
<dbReference type="EMBL" id="CP093345">
    <property type="protein sequence ID" value="WOG91263.1"/>
    <property type="molecule type" value="Genomic_DNA"/>
</dbReference>
<name>A0AAF0WMQ7_DAUCS</name>
<evidence type="ECO:0000256" key="1">
    <source>
        <dbReference type="ARBA" id="ARBA00022723"/>
    </source>
</evidence>
<dbReference type="InterPro" id="IPR013083">
    <property type="entry name" value="Znf_RING/FYVE/PHD"/>
</dbReference>
<accession>A0AAF0WMQ7</accession>
<evidence type="ECO:0000256" key="2">
    <source>
        <dbReference type="ARBA" id="ARBA00022771"/>
    </source>
</evidence>
<keyword evidence="5" id="KW-1133">Transmembrane helix</keyword>
<dbReference type="PANTHER" id="PTHR46158">
    <property type="entry name" value="OS02G0165000 PROTEIN"/>
    <property type="match status" value="1"/>
</dbReference>
<dbReference type="Proteomes" id="UP000077755">
    <property type="component" value="Chromosome 3"/>
</dbReference>
<proteinExistence type="predicted"/>
<reference evidence="7" key="1">
    <citation type="journal article" date="2016" name="Nat. Genet.">
        <title>A high-quality carrot genome assembly provides new insights into carotenoid accumulation and asterid genome evolution.</title>
        <authorList>
            <person name="Iorizzo M."/>
            <person name="Ellison S."/>
            <person name="Senalik D."/>
            <person name="Zeng P."/>
            <person name="Satapoomin P."/>
            <person name="Huang J."/>
            <person name="Bowman M."/>
            <person name="Iovene M."/>
            <person name="Sanseverino W."/>
            <person name="Cavagnaro P."/>
            <person name="Yildiz M."/>
            <person name="Macko-Podgorni A."/>
            <person name="Moranska E."/>
            <person name="Grzebelus E."/>
            <person name="Grzebelus D."/>
            <person name="Ashrafi H."/>
            <person name="Zheng Z."/>
            <person name="Cheng S."/>
            <person name="Spooner D."/>
            <person name="Van Deynze A."/>
            <person name="Simon P."/>
        </authorList>
    </citation>
    <scope>NUCLEOTIDE SEQUENCE</scope>
    <source>
        <tissue evidence="7">Leaf</tissue>
    </source>
</reference>
<keyword evidence="8" id="KW-1185">Reference proteome</keyword>
<keyword evidence="1" id="KW-0479">Metal-binding</keyword>
<feature type="transmembrane region" description="Helical" evidence="5">
    <location>
        <begin position="367"/>
        <end position="385"/>
    </location>
</feature>
<keyword evidence="5" id="KW-0472">Membrane</keyword>